<dbReference type="InterPro" id="IPR017106">
    <property type="entry name" value="Coatomer_gsu"/>
</dbReference>
<evidence type="ECO:0000256" key="7">
    <source>
        <dbReference type="ARBA" id="ARBA00022892"/>
    </source>
</evidence>
<dbReference type="InterPro" id="IPR009028">
    <property type="entry name" value="Coatomer/calthrin_app_sub_C"/>
</dbReference>
<protein>
    <recommendedName>
        <fullName evidence="17">Coatomer subunit gamma</fullName>
    </recommendedName>
</protein>
<comment type="subcellular location">
    <subcellularLocation>
        <location evidence="2">Cytoplasmic vesicle</location>
        <location evidence="2">COPI-coated vesicle membrane</location>
        <topology evidence="2">Peripheral membrane protein</topology>
        <orientation evidence="2">Cytoplasmic side</orientation>
    </subcellularLocation>
    <subcellularLocation>
        <location evidence="1">Golgi apparatus membrane</location>
        <topology evidence="1">Peripheral membrane protein</topology>
        <orientation evidence="1">Cytoplasmic side</orientation>
    </subcellularLocation>
</comment>
<keyword evidence="9" id="KW-0333">Golgi apparatus</keyword>
<evidence type="ECO:0000256" key="1">
    <source>
        <dbReference type="ARBA" id="ARBA00004255"/>
    </source>
</evidence>
<evidence type="ECO:0000256" key="2">
    <source>
        <dbReference type="ARBA" id="ARBA00004347"/>
    </source>
</evidence>
<evidence type="ECO:0000259" key="13">
    <source>
        <dbReference type="Pfam" id="PF08752"/>
    </source>
</evidence>
<dbReference type="InterPro" id="IPR002553">
    <property type="entry name" value="Clathrin/coatomer_adapt-like_N"/>
</dbReference>
<keyword evidence="11" id="KW-0968">Cytoplasmic vesicle</keyword>
<keyword evidence="6" id="KW-0677">Repeat</keyword>
<dbReference type="GO" id="GO:0009306">
    <property type="term" value="P:protein secretion"/>
    <property type="evidence" value="ECO:0007669"/>
    <property type="project" value="TreeGrafter"/>
</dbReference>
<evidence type="ECO:0000256" key="3">
    <source>
        <dbReference type="ARBA" id="ARBA00010720"/>
    </source>
</evidence>
<evidence type="ECO:0008006" key="17">
    <source>
        <dbReference type="Google" id="ProtNLM"/>
    </source>
</evidence>
<dbReference type="GO" id="GO:0005783">
    <property type="term" value="C:endoplasmic reticulum"/>
    <property type="evidence" value="ECO:0007669"/>
    <property type="project" value="TreeGrafter"/>
</dbReference>
<dbReference type="PANTHER" id="PTHR10261">
    <property type="entry name" value="COATOMER SUBUNIT GAMMA"/>
    <property type="match status" value="1"/>
</dbReference>
<keyword evidence="10" id="KW-0472">Membrane</keyword>
<evidence type="ECO:0000313" key="15">
    <source>
        <dbReference type="EMBL" id="PWA90001.1"/>
    </source>
</evidence>
<dbReference type="InterPro" id="IPR011989">
    <property type="entry name" value="ARM-like"/>
</dbReference>
<dbReference type="OrthoDB" id="1074925at2759"/>
<dbReference type="Proteomes" id="UP000245207">
    <property type="component" value="Unassembled WGS sequence"/>
</dbReference>
<dbReference type="STRING" id="35608.A0A2U1PW49"/>
<evidence type="ECO:0000256" key="11">
    <source>
        <dbReference type="ARBA" id="ARBA00023329"/>
    </source>
</evidence>
<dbReference type="GO" id="GO:0005198">
    <property type="term" value="F:structural molecule activity"/>
    <property type="evidence" value="ECO:0007669"/>
    <property type="project" value="InterPro"/>
</dbReference>
<proteinExistence type="inferred from homology"/>
<dbReference type="SUPFAM" id="SSF55711">
    <property type="entry name" value="Subdomain of clathrin and coatomer appendage domain"/>
    <property type="match status" value="1"/>
</dbReference>
<keyword evidence="4" id="KW-0813">Transport</keyword>
<feature type="domain" description="Clathrin/coatomer adaptor adaptin-like N-terminal" evidence="12">
    <location>
        <begin position="2"/>
        <end position="55"/>
    </location>
</feature>
<evidence type="ECO:0000256" key="8">
    <source>
        <dbReference type="ARBA" id="ARBA00022927"/>
    </source>
</evidence>
<feature type="domain" description="Coatomer gamma subunit appendage Ig-like subdomain" evidence="13">
    <location>
        <begin position="169"/>
        <end position="253"/>
    </location>
</feature>
<evidence type="ECO:0000256" key="9">
    <source>
        <dbReference type="ARBA" id="ARBA00023034"/>
    </source>
</evidence>
<dbReference type="GO" id="GO:0006891">
    <property type="term" value="P:intra-Golgi vesicle-mediated transport"/>
    <property type="evidence" value="ECO:0007669"/>
    <property type="project" value="TreeGrafter"/>
</dbReference>
<dbReference type="AlphaFoldDB" id="A0A2U1PW49"/>
<dbReference type="Pfam" id="PF01602">
    <property type="entry name" value="Adaptin_N"/>
    <property type="match status" value="2"/>
</dbReference>
<dbReference type="InterPro" id="IPR037067">
    <property type="entry name" value="Coatomer_gsu_app_sf"/>
</dbReference>
<reference evidence="15 16" key="1">
    <citation type="journal article" date="2018" name="Mol. Plant">
        <title>The genome of Artemisia annua provides insight into the evolution of Asteraceae family and artemisinin biosynthesis.</title>
        <authorList>
            <person name="Shen Q."/>
            <person name="Zhang L."/>
            <person name="Liao Z."/>
            <person name="Wang S."/>
            <person name="Yan T."/>
            <person name="Shi P."/>
            <person name="Liu M."/>
            <person name="Fu X."/>
            <person name="Pan Q."/>
            <person name="Wang Y."/>
            <person name="Lv Z."/>
            <person name="Lu X."/>
            <person name="Zhang F."/>
            <person name="Jiang W."/>
            <person name="Ma Y."/>
            <person name="Chen M."/>
            <person name="Hao X."/>
            <person name="Li L."/>
            <person name="Tang Y."/>
            <person name="Lv G."/>
            <person name="Zhou Y."/>
            <person name="Sun X."/>
            <person name="Brodelius P.E."/>
            <person name="Rose J.K.C."/>
            <person name="Tang K."/>
        </authorList>
    </citation>
    <scope>NUCLEOTIDE SEQUENCE [LARGE SCALE GENOMIC DNA]</scope>
    <source>
        <strain evidence="16">cv. Huhao1</strain>
        <tissue evidence="15">Leaf</tissue>
    </source>
</reference>
<organism evidence="15 16">
    <name type="scientific">Artemisia annua</name>
    <name type="common">Sweet wormwood</name>
    <dbReference type="NCBI Taxonomy" id="35608"/>
    <lineage>
        <taxon>Eukaryota</taxon>
        <taxon>Viridiplantae</taxon>
        <taxon>Streptophyta</taxon>
        <taxon>Embryophyta</taxon>
        <taxon>Tracheophyta</taxon>
        <taxon>Spermatophyta</taxon>
        <taxon>Magnoliopsida</taxon>
        <taxon>eudicotyledons</taxon>
        <taxon>Gunneridae</taxon>
        <taxon>Pentapetalae</taxon>
        <taxon>asterids</taxon>
        <taxon>campanulids</taxon>
        <taxon>Asterales</taxon>
        <taxon>Asteraceae</taxon>
        <taxon>Asteroideae</taxon>
        <taxon>Anthemideae</taxon>
        <taxon>Artemisiinae</taxon>
        <taxon>Artemisia</taxon>
    </lineage>
</organism>
<evidence type="ECO:0000259" key="14">
    <source>
        <dbReference type="Pfam" id="PF16381"/>
    </source>
</evidence>
<dbReference type="Pfam" id="PF16381">
    <property type="entry name" value="Coatomer_g_Cpla"/>
    <property type="match status" value="1"/>
</dbReference>
<dbReference type="InterPro" id="IPR032154">
    <property type="entry name" value="Coatomer_g_Cpla"/>
</dbReference>
<evidence type="ECO:0000313" key="16">
    <source>
        <dbReference type="Proteomes" id="UP000245207"/>
    </source>
</evidence>
<accession>A0A2U1PW49</accession>
<keyword evidence="16" id="KW-1185">Reference proteome</keyword>
<dbReference type="SUPFAM" id="SSF48371">
    <property type="entry name" value="ARM repeat"/>
    <property type="match status" value="1"/>
</dbReference>
<dbReference type="Pfam" id="PF08752">
    <property type="entry name" value="COP-gamma_platf"/>
    <property type="match status" value="1"/>
</dbReference>
<dbReference type="GO" id="GO:0000139">
    <property type="term" value="C:Golgi membrane"/>
    <property type="evidence" value="ECO:0007669"/>
    <property type="project" value="UniProtKB-SubCell"/>
</dbReference>
<evidence type="ECO:0000256" key="5">
    <source>
        <dbReference type="ARBA" id="ARBA00022490"/>
    </source>
</evidence>
<dbReference type="InterPro" id="IPR016024">
    <property type="entry name" value="ARM-type_fold"/>
</dbReference>
<dbReference type="GO" id="GO:0006888">
    <property type="term" value="P:endoplasmic reticulum to Golgi vesicle-mediated transport"/>
    <property type="evidence" value="ECO:0007669"/>
    <property type="project" value="TreeGrafter"/>
</dbReference>
<dbReference type="InterPro" id="IPR012295">
    <property type="entry name" value="TBP_dom_sf"/>
</dbReference>
<dbReference type="PANTHER" id="PTHR10261:SF0">
    <property type="entry name" value="COATOMER SUBUNIT GAMMA-2"/>
    <property type="match status" value="1"/>
</dbReference>
<dbReference type="Gene3D" id="1.25.10.10">
    <property type="entry name" value="Leucine-rich Repeat Variant"/>
    <property type="match status" value="1"/>
</dbReference>
<sequence length="324" mass="36241">MAVTNCNIDMESLISDQNRSIATLAITTLLKTGNEPGVDRLMKQITNFMSNIADEMNFLSNILMEEGGFKYKKVIVDSIVILIRDIPDALESGLLHLCEVIEDCEFTYLSTQTSDPSKYIRYIYDRVILENATVQASAVSTLAKFGAMVDSLKEPTDEPFDISSVPREVKSQPLAEVIVVDALQAEEFAELTTKPLKSLPYDTFVAFEKPEGVPAVGIFSNVLKFLVKEVDPSTGEAEEDGVEDEYQLEDYEIVAVDYMLKVGVSNFKNAWESLGSDFEQVDEYGLGLRENLSEAVINLLGMQPCEDFFQGFRQLPGRFPYPWL</sequence>
<feature type="domain" description="Coatomer subunit gamma C-terminal" evidence="14">
    <location>
        <begin position="257"/>
        <end position="306"/>
    </location>
</feature>
<gene>
    <name evidence="15" type="ORF">CTI12_AA072610</name>
</gene>
<dbReference type="GO" id="GO:0005793">
    <property type="term" value="C:endoplasmic reticulum-Golgi intermediate compartment"/>
    <property type="evidence" value="ECO:0007669"/>
    <property type="project" value="TreeGrafter"/>
</dbReference>
<name>A0A2U1PW49_ARTAN</name>
<dbReference type="GO" id="GO:0030126">
    <property type="term" value="C:COPI vesicle coat"/>
    <property type="evidence" value="ECO:0007669"/>
    <property type="project" value="InterPro"/>
</dbReference>
<dbReference type="Gene3D" id="2.60.40.1480">
    <property type="entry name" value="Coatomer, gamma subunit, appendage domain"/>
    <property type="match status" value="1"/>
</dbReference>
<dbReference type="SUPFAM" id="SSF49348">
    <property type="entry name" value="Clathrin adaptor appendage domain"/>
    <property type="match status" value="1"/>
</dbReference>
<keyword evidence="8" id="KW-0653">Protein transport</keyword>
<keyword evidence="5" id="KW-0963">Cytoplasm</keyword>
<dbReference type="Gene3D" id="3.30.310.10">
    <property type="entry name" value="TATA-Binding Protein"/>
    <property type="match status" value="1"/>
</dbReference>
<evidence type="ECO:0000256" key="10">
    <source>
        <dbReference type="ARBA" id="ARBA00023136"/>
    </source>
</evidence>
<dbReference type="EMBL" id="PKPP01000664">
    <property type="protein sequence ID" value="PWA90001.1"/>
    <property type="molecule type" value="Genomic_DNA"/>
</dbReference>
<feature type="domain" description="Clathrin/coatomer adaptor adaptin-like N-terminal" evidence="12">
    <location>
        <begin position="56"/>
        <end position="149"/>
    </location>
</feature>
<dbReference type="InterPro" id="IPR013041">
    <property type="entry name" value="Clathrin_app_Ig-like_sf"/>
</dbReference>
<evidence type="ECO:0000256" key="4">
    <source>
        <dbReference type="ARBA" id="ARBA00022448"/>
    </source>
</evidence>
<evidence type="ECO:0000256" key="6">
    <source>
        <dbReference type="ARBA" id="ARBA00022737"/>
    </source>
</evidence>
<dbReference type="InterPro" id="IPR013040">
    <property type="entry name" value="Coatomer_gsu_app_Ig-like_dom"/>
</dbReference>
<comment type="caution">
    <text evidence="15">The sequence shown here is derived from an EMBL/GenBank/DDBJ whole genome shotgun (WGS) entry which is preliminary data.</text>
</comment>
<dbReference type="GO" id="GO:0006886">
    <property type="term" value="P:intracellular protein transport"/>
    <property type="evidence" value="ECO:0007669"/>
    <property type="project" value="InterPro"/>
</dbReference>
<comment type="similarity">
    <text evidence="3">Belongs to the COPG family.</text>
</comment>
<evidence type="ECO:0000259" key="12">
    <source>
        <dbReference type="Pfam" id="PF01602"/>
    </source>
</evidence>
<keyword evidence="7" id="KW-0931">ER-Golgi transport</keyword>